<evidence type="ECO:0000256" key="2">
    <source>
        <dbReference type="SAM" id="Phobius"/>
    </source>
</evidence>
<organism evidence="3 4">
    <name type="scientific">Rhynchospora tenuis</name>
    <dbReference type="NCBI Taxonomy" id="198213"/>
    <lineage>
        <taxon>Eukaryota</taxon>
        <taxon>Viridiplantae</taxon>
        <taxon>Streptophyta</taxon>
        <taxon>Embryophyta</taxon>
        <taxon>Tracheophyta</taxon>
        <taxon>Spermatophyta</taxon>
        <taxon>Magnoliopsida</taxon>
        <taxon>Liliopsida</taxon>
        <taxon>Poales</taxon>
        <taxon>Cyperaceae</taxon>
        <taxon>Cyperoideae</taxon>
        <taxon>Rhynchosporeae</taxon>
        <taxon>Rhynchospora</taxon>
    </lineage>
</organism>
<feature type="coiled-coil region" evidence="1">
    <location>
        <begin position="42"/>
        <end position="69"/>
    </location>
</feature>
<dbReference type="AlphaFoldDB" id="A0AAD5ZLS8"/>
<evidence type="ECO:0000313" key="3">
    <source>
        <dbReference type="EMBL" id="KAJ3700219.1"/>
    </source>
</evidence>
<evidence type="ECO:0000256" key="1">
    <source>
        <dbReference type="SAM" id="Coils"/>
    </source>
</evidence>
<gene>
    <name evidence="3" type="ORF">LUZ61_003924</name>
</gene>
<keyword evidence="2" id="KW-0812">Transmembrane</keyword>
<accession>A0AAD5ZLS8</accession>
<dbReference type="EMBL" id="JAMRDG010000001">
    <property type="protein sequence ID" value="KAJ3700219.1"/>
    <property type="molecule type" value="Genomic_DNA"/>
</dbReference>
<evidence type="ECO:0000313" key="4">
    <source>
        <dbReference type="Proteomes" id="UP001210211"/>
    </source>
</evidence>
<dbReference type="PROSITE" id="PS51257">
    <property type="entry name" value="PROKAR_LIPOPROTEIN"/>
    <property type="match status" value="1"/>
</dbReference>
<dbReference type="PANTHER" id="PTHR36316:SF1">
    <property type="entry name" value="OS06G0213900 PROTEIN"/>
    <property type="match status" value="1"/>
</dbReference>
<keyword evidence="2" id="KW-1133">Transmembrane helix</keyword>
<dbReference type="PANTHER" id="PTHR36316">
    <property type="entry name" value="OS06G0213900 PROTEIN"/>
    <property type="match status" value="1"/>
</dbReference>
<comment type="caution">
    <text evidence="3">The sequence shown here is derived from an EMBL/GenBank/DDBJ whole genome shotgun (WGS) entry which is preliminary data.</text>
</comment>
<sequence length="93" mass="10424">MAANRPGLIANALKRKDSFIQLFIMTGIFMLSCRSLGQKYRINDLSQDNAELRQERDALANRMAHLKDALRREAALDQSGALASQLSRLFGET</sequence>
<proteinExistence type="predicted"/>
<keyword evidence="4" id="KW-1185">Reference proteome</keyword>
<keyword evidence="1" id="KW-0175">Coiled coil</keyword>
<reference evidence="3 4" key="1">
    <citation type="journal article" date="2022" name="Cell">
        <title>Repeat-based holocentromeres influence genome architecture and karyotype evolution.</title>
        <authorList>
            <person name="Hofstatter P.G."/>
            <person name="Thangavel G."/>
            <person name="Lux T."/>
            <person name="Neumann P."/>
            <person name="Vondrak T."/>
            <person name="Novak P."/>
            <person name="Zhang M."/>
            <person name="Costa L."/>
            <person name="Castellani M."/>
            <person name="Scott A."/>
            <person name="Toegelov H."/>
            <person name="Fuchs J."/>
            <person name="Mata-Sucre Y."/>
            <person name="Dias Y."/>
            <person name="Vanzela A.L.L."/>
            <person name="Huettel B."/>
            <person name="Almeida C.C.S."/>
            <person name="Simkova H."/>
            <person name="Souza G."/>
            <person name="Pedrosa-Harand A."/>
            <person name="Macas J."/>
            <person name="Mayer K.F.X."/>
            <person name="Houben A."/>
            <person name="Marques A."/>
        </authorList>
    </citation>
    <scope>NUCLEOTIDE SEQUENCE [LARGE SCALE GENOMIC DNA]</scope>
    <source>
        <strain evidence="3">RhyTen1mFocal</strain>
    </source>
</reference>
<dbReference type="Proteomes" id="UP001210211">
    <property type="component" value="Unassembled WGS sequence"/>
</dbReference>
<feature type="transmembrane region" description="Helical" evidence="2">
    <location>
        <begin position="20"/>
        <end position="37"/>
    </location>
</feature>
<keyword evidence="2" id="KW-0472">Membrane</keyword>
<protein>
    <submittedName>
        <fullName evidence="3">Uncharacterized protein</fullName>
    </submittedName>
</protein>
<name>A0AAD5ZLS8_9POAL</name>